<dbReference type="AlphaFoldDB" id="A0A7W7Y2Z6"/>
<name>A0A7W7Y2Z6_9BACT</name>
<gene>
    <name evidence="2" type="ORF">HNR37_000297</name>
</gene>
<evidence type="ECO:0000313" key="2">
    <source>
        <dbReference type="EMBL" id="MBB5020994.1"/>
    </source>
</evidence>
<dbReference type="InterPro" id="IPR019925">
    <property type="entry name" value="DNA_repair_protein_predicted"/>
</dbReference>
<accession>A0A7W7Y2Z6</accession>
<dbReference type="Gene3D" id="3.90.320.10">
    <property type="match status" value="1"/>
</dbReference>
<organism evidence="2 3">
    <name type="scientific">Desulfurispira natronophila</name>
    <dbReference type="NCBI Taxonomy" id="682562"/>
    <lineage>
        <taxon>Bacteria</taxon>
        <taxon>Pseudomonadati</taxon>
        <taxon>Chrysiogenota</taxon>
        <taxon>Chrysiogenia</taxon>
        <taxon>Chrysiogenales</taxon>
        <taxon>Chrysiogenaceae</taxon>
        <taxon>Desulfurispira</taxon>
    </lineage>
</organism>
<evidence type="ECO:0000313" key="3">
    <source>
        <dbReference type="Proteomes" id="UP000528322"/>
    </source>
</evidence>
<dbReference type="InterPro" id="IPR011604">
    <property type="entry name" value="PDDEXK-like_dom_sf"/>
</dbReference>
<dbReference type="Gene3D" id="3.40.50.300">
    <property type="entry name" value="P-loop containing nucleotide triphosphate hydrolases"/>
    <property type="match status" value="1"/>
</dbReference>
<dbReference type="Pfam" id="PF12705">
    <property type="entry name" value="PDDEXK_1"/>
    <property type="match status" value="1"/>
</dbReference>
<dbReference type="Proteomes" id="UP000528322">
    <property type="component" value="Unassembled WGS sequence"/>
</dbReference>
<comment type="caution">
    <text evidence="2">The sequence shown here is derived from an EMBL/GenBank/DDBJ whole genome shotgun (WGS) entry which is preliminary data.</text>
</comment>
<dbReference type="SUPFAM" id="SSF52540">
    <property type="entry name" value="P-loop containing nucleoside triphosphate hydrolases"/>
    <property type="match status" value="1"/>
</dbReference>
<evidence type="ECO:0000259" key="1">
    <source>
        <dbReference type="Pfam" id="PF12705"/>
    </source>
</evidence>
<sequence length="496" mass="56025">MSNLLKKSGWPGDRPLNSEEYQTLVKWNECLHSFSRLDPLVTVLDFATAVDLLHTTTRETTFQPESPGEAPIQIMGLLEAGGNHYDALWALGMHDENWPPTPRPNPLIPVVIQRLHNLPRSSAARELQYAQALTSRLLDSADDIIFSYPQRDGDRALRPSPLLQALVKTTPSEQEITIPLSVWENHQGSAPINELNDNYGPRLTSINLKGGASFFKDQSACPFRGYALHRLRADAPKTPTPGISPRIRGTLLHYALELIWKTLENSCRLHQTCDNDLTQLIDRSLQTATQKLLQYRNIEPCPLKLELQVLKLWLQEWMKLEASRPQFSVLCLEKTCELQVGELLVNLKIDRIDQSHQHKGNILIDYKSSDNSRPAQWIGPRPEEPQMLLYAAKLKSSVCGLAYGVINRDHSEFRGLARDDNILPNVGVDLKNFDFSSWEILIQQWSHELEQLAGEIQSGAATITPARGKLTCRYCPLSLLCRIDCNGELDTNLDHE</sequence>
<proteinExistence type="predicted"/>
<dbReference type="EMBL" id="JACHID010000001">
    <property type="protein sequence ID" value="MBB5020994.1"/>
    <property type="molecule type" value="Genomic_DNA"/>
</dbReference>
<dbReference type="NCBIfam" id="TIGR03623">
    <property type="entry name" value="probable DNA repair protein"/>
    <property type="match status" value="1"/>
</dbReference>
<dbReference type="InterPro" id="IPR038726">
    <property type="entry name" value="PDDEXK_AddAB-type"/>
</dbReference>
<dbReference type="InterPro" id="IPR027417">
    <property type="entry name" value="P-loop_NTPase"/>
</dbReference>
<protein>
    <submittedName>
        <fullName evidence="2">Putative DNA repair protein</fullName>
    </submittedName>
</protein>
<feature type="domain" description="PD-(D/E)XK endonuclease-like" evidence="1">
    <location>
        <begin position="219"/>
        <end position="482"/>
    </location>
</feature>
<reference evidence="2 3" key="1">
    <citation type="submission" date="2020-08" db="EMBL/GenBank/DDBJ databases">
        <title>Genomic Encyclopedia of Type Strains, Phase IV (KMG-IV): sequencing the most valuable type-strain genomes for metagenomic binning, comparative biology and taxonomic classification.</title>
        <authorList>
            <person name="Goeker M."/>
        </authorList>
    </citation>
    <scope>NUCLEOTIDE SEQUENCE [LARGE SCALE GENOMIC DNA]</scope>
    <source>
        <strain evidence="2 3">DSM 22071</strain>
    </source>
</reference>
<keyword evidence="3" id="KW-1185">Reference proteome</keyword>